<feature type="compositionally biased region" description="Polar residues" evidence="1">
    <location>
        <begin position="571"/>
        <end position="588"/>
    </location>
</feature>
<gene>
    <name evidence="4" type="primary">LOC106473788</name>
</gene>
<dbReference type="RefSeq" id="XP_013789919.2">
    <property type="nucleotide sequence ID" value="XM_013934465.2"/>
</dbReference>
<evidence type="ECO:0000259" key="2">
    <source>
        <dbReference type="PROSITE" id="PS51038"/>
    </source>
</evidence>
<feature type="compositionally biased region" description="Polar residues" evidence="1">
    <location>
        <begin position="627"/>
        <end position="655"/>
    </location>
</feature>
<dbReference type="InterPro" id="IPR053032">
    <property type="entry name" value="BAH_domain-containing"/>
</dbReference>
<dbReference type="InterPro" id="IPR001025">
    <property type="entry name" value="BAH_dom"/>
</dbReference>
<feature type="compositionally biased region" description="Polar residues" evidence="1">
    <location>
        <begin position="484"/>
        <end position="498"/>
    </location>
</feature>
<dbReference type="Gene3D" id="2.30.30.490">
    <property type="match status" value="1"/>
</dbReference>
<name>A0ABM1BWB6_LIMPO</name>
<evidence type="ECO:0000313" key="4">
    <source>
        <dbReference type="RefSeq" id="XP_013789919.2"/>
    </source>
</evidence>
<accession>A0ABM1BWB6</accession>
<feature type="compositionally biased region" description="Polar residues" evidence="1">
    <location>
        <begin position="445"/>
        <end position="454"/>
    </location>
</feature>
<feature type="compositionally biased region" description="Basic residues" evidence="1">
    <location>
        <begin position="144"/>
        <end position="153"/>
    </location>
</feature>
<feature type="compositionally biased region" description="Polar residues" evidence="1">
    <location>
        <begin position="868"/>
        <end position="880"/>
    </location>
</feature>
<sequence length="1048" mass="118305">MKKNNDRKQNGKIKRNRREAISGVVFDTKSCKRMANLNAQAILSASYCQERWRREKLEKKVCPAVDIQYEISHVQEERLEAFSVRASVTESTKEHEMRVTTCNTQLVVTPQQKDESVRNEKTLSKTRDKKYKTKPVKTWTAPKSHVKVGRRKKNSLDVQSPVPPEMIPISCEVQTISSTSESSRTIASSGLENVGMAQYTEVTKVQINRTKEMEIKEEMRSQKKTERFVANDDVAITRMYHYQTKATSQSYRLQMETTYQPLSTREYSTPATTVRQHQKPKRHVSSAGHVVRPVMSDNQNFYNYSNHNAMGPVSNHQSFMNPNLNGMNNVAMVGMGPISTNYGSAFSVPHFGHSPSMPYTPDEYGGYYQPAGSAVQPILDPCLVHKPVPYHPPQHHHHHPPPPPPSQPHNHYGSGDQCISRHALSSTPSCPMESIPQPHYPQEAMNPNSSSHCFTQDMPHSSPPLAYYPHDMTHSTNPPPPSPYSQENIPQSNASRGFSQDTLPLNNHQFLQNEIQNTPRPHYTQDPMAPHNLPSHGFRQDCMPTNLPHHQYSQDISNCNQAPRPYLSPPNVLSPSNLANPCYSQENSPVRPPQHLNNQPPSCPPLPQKSSSAHSHFHGSIHGPNFHCQSHTASIQQHPHTQPQNTIYPKHQASSIPRDYSPGPTYHELTPVITSRQKDIKTRTPRPAPSEGSFPPVPKAEATQRQHQPHLPINQNIGNCNKSQFPRSETNNTVVIRGQTDRRLQPCNSSGTVLNGRINSISGKGPPVFEPRKPNGHSCSTTNENNNTSSSRTPHHGNQNIPDQSLDSQKAQDLKIKRRMKKSTGLNENTNSSDSKTHSNSFQNGNSSFQEQKLPNTNKVKTKLKQPKISQNNKQKSVSVEKQGKTKIKLPNNSSKILEMNGILSPFKQELPKKNGKKKYSNGWSWEGEPFEKLVLLNNDDPLRLIKCFPAMRHVEGDVIRVRDCVLLKSGPKKTDLPFVAKIVALWENPEDGEMMMSLMWYYRPEHTEQGRTAQDMEDEIFASKHRDVNSVACIEDKCYVLTFTEYC</sequence>
<dbReference type="SMART" id="SM00439">
    <property type="entry name" value="BAH"/>
    <property type="match status" value="1"/>
</dbReference>
<feature type="region of interest" description="Disordered" evidence="1">
    <location>
        <begin position="553"/>
        <end position="886"/>
    </location>
</feature>
<organism evidence="3 4">
    <name type="scientific">Limulus polyphemus</name>
    <name type="common">Atlantic horseshoe crab</name>
    <dbReference type="NCBI Taxonomy" id="6850"/>
    <lineage>
        <taxon>Eukaryota</taxon>
        <taxon>Metazoa</taxon>
        <taxon>Ecdysozoa</taxon>
        <taxon>Arthropoda</taxon>
        <taxon>Chelicerata</taxon>
        <taxon>Merostomata</taxon>
        <taxon>Xiphosura</taxon>
        <taxon>Limulidae</taxon>
        <taxon>Limulus</taxon>
    </lineage>
</organism>
<feature type="non-terminal residue" evidence="4">
    <location>
        <position position="1048"/>
    </location>
</feature>
<feature type="region of interest" description="Disordered" evidence="1">
    <location>
        <begin position="111"/>
        <end position="163"/>
    </location>
</feature>
<feature type="region of interest" description="Disordered" evidence="1">
    <location>
        <begin position="385"/>
        <end position="498"/>
    </location>
</feature>
<feature type="compositionally biased region" description="Polar residues" evidence="1">
    <location>
        <begin position="824"/>
        <end position="834"/>
    </location>
</feature>
<dbReference type="Pfam" id="PF01426">
    <property type="entry name" value="BAH"/>
    <property type="match status" value="1"/>
</dbReference>
<protein>
    <submittedName>
        <fullName evidence="4">Uncharacterized protein LOC106473788</fullName>
    </submittedName>
</protein>
<feature type="compositionally biased region" description="Low complexity" evidence="1">
    <location>
        <begin position="839"/>
        <end position="850"/>
    </location>
</feature>
<feature type="compositionally biased region" description="Polar residues" evidence="1">
    <location>
        <begin position="746"/>
        <end position="762"/>
    </location>
</feature>
<keyword evidence="3" id="KW-1185">Reference proteome</keyword>
<feature type="compositionally biased region" description="Basic and acidic residues" evidence="1">
    <location>
        <begin position="112"/>
        <end position="126"/>
    </location>
</feature>
<proteinExistence type="predicted"/>
<feature type="domain" description="BAH" evidence="2">
    <location>
        <begin position="958"/>
        <end position="1048"/>
    </location>
</feature>
<dbReference type="PANTHER" id="PTHR46576">
    <property type="entry name" value="BROMO ADJACENT HOMOLOGY DOMAIN-CONTAINING 1 PROTEIN"/>
    <property type="match status" value="1"/>
</dbReference>
<reference evidence="4" key="1">
    <citation type="submission" date="2025-08" db="UniProtKB">
        <authorList>
            <consortium name="RefSeq"/>
        </authorList>
    </citation>
    <scope>IDENTIFICATION</scope>
    <source>
        <tissue evidence="4">Muscle</tissue>
    </source>
</reference>
<dbReference type="Proteomes" id="UP000694941">
    <property type="component" value="Unplaced"/>
</dbReference>
<evidence type="ECO:0000256" key="1">
    <source>
        <dbReference type="SAM" id="MobiDB-lite"/>
    </source>
</evidence>
<feature type="compositionally biased region" description="Low complexity" evidence="1">
    <location>
        <begin position="780"/>
        <end position="792"/>
    </location>
</feature>
<dbReference type="PANTHER" id="PTHR46576:SF1">
    <property type="entry name" value="BROMO ADJACENT HOMOLOGY DOMAIN-CONTAINING 1 PROTEIN"/>
    <property type="match status" value="1"/>
</dbReference>
<feature type="compositionally biased region" description="Polar residues" evidence="1">
    <location>
        <begin position="713"/>
        <end position="734"/>
    </location>
</feature>
<dbReference type="GeneID" id="106473788"/>
<dbReference type="InterPro" id="IPR043151">
    <property type="entry name" value="BAH_sf"/>
</dbReference>
<feature type="compositionally biased region" description="Polar residues" evidence="1">
    <location>
        <begin position="796"/>
        <end position="809"/>
    </location>
</feature>
<evidence type="ECO:0000313" key="3">
    <source>
        <dbReference type="Proteomes" id="UP000694941"/>
    </source>
</evidence>
<dbReference type="PROSITE" id="PS51038">
    <property type="entry name" value="BAH"/>
    <property type="match status" value="1"/>
</dbReference>